<keyword evidence="3" id="KW-1185">Reference proteome</keyword>
<dbReference type="AlphaFoldDB" id="A0A517MV57"/>
<gene>
    <name evidence="2" type="ORF">HG15A2_20430</name>
</gene>
<sequence length="95" mass="10268">MPHAVQMCFGSIPRDIRTPEARVEPLRGIYHQDAVSFIDGRTSEDFATPYDSCKQKSAAVSPIAPPKAGGKNTTVRGRTPTKGYKAASSISFPFP</sequence>
<proteinExistence type="predicted"/>
<name>A0A517MV57_9BACT</name>
<dbReference type="KEGG" id="amob:HG15A2_20430"/>
<evidence type="ECO:0000313" key="3">
    <source>
        <dbReference type="Proteomes" id="UP000319852"/>
    </source>
</evidence>
<evidence type="ECO:0000256" key="1">
    <source>
        <dbReference type="SAM" id="MobiDB-lite"/>
    </source>
</evidence>
<dbReference type="Proteomes" id="UP000319852">
    <property type="component" value="Chromosome"/>
</dbReference>
<reference evidence="2 3" key="1">
    <citation type="submission" date="2019-02" db="EMBL/GenBank/DDBJ databases">
        <title>Deep-cultivation of Planctomycetes and their phenomic and genomic characterization uncovers novel biology.</title>
        <authorList>
            <person name="Wiegand S."/>
            <person name="Jogler M."/>
            <person name="Boedeker C."/>
            <person name="Pinto D."/>
            <person name="Vollmers J."/>
            <person name="Rivas-Marin E."/>
            <person name="Kohn T."/>
            <person name="Peeters S.H."/>
            <person name="Heuer A."/>
            <person name="Rast P."/>
            <person name="Oberbeckmann S."/>
            <person name="Bunk B."/>
            <person name="Jeske O."/>
            <person name="Meyerdierks A."/>
            <person name="Storesund J.E."/>
            <person name="Kallscheuer N."/>
            <person name="Luecker S."/>
            <person name="Lage O.M."/>
            <person name="Pohl T."/>
            <person name="Merkel B.J."/>
            <person name="Hornburger P."/>
            <person name="Mueller R.-W."/>
            <person name="Bruemmer F."/>
            <person name="Labrenz M."/>
            <person name="Spormann A.M."/>
            <person name="Op den Camp H."/>
            <person name="Overmann J."/>
            <person name="Amann R."/>
            <person name="Jetten M.S.M."/>
            <person name="Mascher T."/>
            <person name="Medema M.H."/>
            <person name="Devos D.P."/>
            <person name="Kaster A.-K."/>
            <person name="Ovreas L."/>
            <person name="Rohde M."/>
            <person name="Galperin M.Y."/>
            <person name="Jogler C."/>
        </authorList>
    </citation>
    <scope>NUCLEOTIDE SEQUENCE [LARGE SCALE GENOMIC DNA]</scope>
    <source>
        <strain evidence="2 3">HG15A2</strain>
    </source>
</reference>
<evidence type="ECO:0000313" key="2">
    <source>
        <dbReference type="EMBL" id="QDS98759.1"/>
    </source>
</evidence>
<protein>
    <submittedName>
        <fullName evidence="2">Uncharacterized protein</fullName>
    </submittedName>
</protein>
<dbReference type="EMBL" id="CP036263">
    <property type="protein sequence ID" value="QDS98759.1"/>
    <property type="molecule type" value="Genomic_DNA"/>
</dbReference>
<feature type="region of interest" description="Disordered" evidence="1">
    <location>
        <begin position="57"/>
        <end position="95"/>
    </location>
</feature>
<organism evidence="2 3">
    <name type="scientific">Adhaeretor mobilis</name>
    <dbReference type="NCBI Taxonomy" id="1930276"/>
    <lineage>
        <taxon>Bacteria</taxon>
        <taxon>Pseudomonadati</taxon>
        <taxon>Planctomycetota</taxon>
        <taxon>Planctomycetia</taxon>
        <taxon>Pirellulales</taxon>
        <taxon>Lacipirellulaceae</taxon>
        <taxon>Adhaeretor</taxon>
    </lineage>
</organism>
<accession>A0A517MV57</accession>